<keyword evidence="3" id="KW-1185">Reference proteome</keyword>
<proteinExistence type="predicted"/>
<protein>
    <recommendedName>
        <fullName evidence="1">Heterokaryon incompatibility domain-containing protein</fullName>
    </recommendedName>
</protein>
<evidence type="ECO:0000313" key="3">
    <source>
        <dbReference type="Proteomes" id="UP001465668"/>
    </source>
</evidence>
<name>A0ABR2Y5N4_9PEZI</name>
<organism evidence="2 3">
    <name type="scientific">Seiridium cardinale</name>
    <dbReference type="NCBI Taxonomy" id="138064"/>
    <lineage>
        <taxon>Eukaryota</taxon>
        <taxon>Fungi</taxon>
        <taxon>Dikarya</taxon>
        <taxon>Ascomycota</taxon>
        <taxon>Pezizomycotina</taxon>
        <taxon>Sordariomycetes</taxon>
        <taxon>Xylariomycetidae</taxon>
        <taxon>Amphisphaeriales</taxon>
        <taxon>Sporocadaceae</taxon>
        <taxon>Seiridium</taxon>
    </lineage>
</organism>
<dbReference type="PANTHER" id="PTHR10622:SF10">
    <property type="entry name" value="HET DOMAIN-CONTAINING PROTEIN"/>
    <property type="match status" value="1"/>
</dbReference>
<comment type="caution">
    <text evidence="2">The sequence shown here is derived from an EMBL/GenBank/DDBJ whole genome shotgun (WGS) entry which is preliminary data.</text>
</comment>
<evidence type="ECO:0000259" key="1">
    <source>
        <dbReference type="Pfam" id="PF06985"/>
    </source>
</evidence>
<accession>A0ABR2Y5N4</accession>
<dbReference type="InterPro" id="IPR010730">
    <property type="entry name" value="HET"/>
</dbReference>
<evidence type="ECO:0000313" key="2">
    <source>
        <dbReference type="EMBL" id="KAK9781499.1"/>
    </source>
</evidence>
<dbReference type="EMBL" id="JARVKM010000003">
    <property type="protein sequence ID" value="KAK9781499.1"/>
    <property type="molecule type" value="Genomic_DNA"/>
</dbReference>
<dbReference type="PANTHER" id="PTHR10622">
    <property type="entry name" value="HET DOMAIN-CONTAINING PROTEIN"/>
    <property type="match status" value="1"/>
</dbReference>
<dbReference type="Pfam" id="PF06985">
    <property type="entry name" value="HET"/>
    <property type="match status" value="1"/>
</dbReference>
<sequence>MRLIDAHKLEIKEFTGHPPPYAILSHRWGRDDEEVAYYEFHLPEVTTRPGYKKVKNCCSQAISDGLHYVWVDTCCINKRSSGELPEAINSMCNWYRNAVICYTLLEDVYGTEKPTSPRSVFGESTWVARGWILQKLLAPSIAVCFTSVWKYIGTRVELRSVISTPTVTSISPNFFVDGDLEKFSMAQ</sequence>
<feature type="domain" description="Heterokaryon incompatibility" evidence="1">
    <location>
        <begin position="21"/>
        <end position="107"/>
    </location>
</feature>
<gene>
    <name evidence="2" type="ORF">SCAR479_01370</name>
</gene>
<dbReference type="Proteomes" id="UP001465668">
    <property type="component" value="Unassembled WGS sequence"/>
</dbReference>
<reference evidence="2 3" key="1">
    <citation type="submission" date="2024-02" db="EMBL/GenBank/DDBJ databases">
        <title>First draft genome assembly of two strains of Seiridium cardinale.</title>
        <authorList>
            <person name="Emiliani G."/>
            <person name="Scali E."/>
        </authorList>
    </citation>
    <scope>NUCLEOTIDE SEQUENCE [LARGE SCALE GENOMIC DNA]</scope>
    <source>
        <strain evidence="2 3">BM-138-000479</strain>
    </source>
</reference>